<evidence type="ECO:0000313" key="1">
    <source>
        <dbReference type="EMBL" id="EXB53664.1"/>
    </source>
</evidence>
<dbReference type="eggNOG" id="KOG0206">
    <property type="taxonomic scope" value="Eukaryota"/>
</dbReference>
<evidence type="ECO:0000313" key="2">
    <source>
        <dbReference type="Proteomes" id="UP000030645"/>
    </source>
</evidence>
<dbReference type="Proteomes" id="UP000030645">
    <property type="component" value="Unassembled WGS sequence"/>
</dbReference>
<dbReference type="EMBL" id="KE344105">
    <property type="protein sequence ID" value="EXB53664.1"/>
    <property type="molecule type" value="Genomic_DNA"/>
</dbReference>
<accession>W9R3A8</accession>
<name>W9R3A8_9ROSA</name>
<keyword evidence="2" id="KW-1185">Reference proteome</keyword>
<organism evidence="1 2">
    <name type="scientific">Morus notabilis</name>
    <dbReference type="NCBI Taxonomy" id="981085"/>
    <lineage>
        <taxon>Eukaryota</taxon>
        <taxon>Viridiplantae</taxon>
        <taxon>Streptophyta</taxon>
        <taxon>Embryophyta</taxon>
        <taxon>Tracheophyta</taxon>
        <taxon>Spermatophyta</taxon>
        <taxon>Magnoliopsida</taxon>
        <taxon>eudicotyledons</taxon>
        <taxon>Gunneridae</taxon>
        <taxon>Pentapetalae</taxon>
        <taxon>rosids</taxon>
        <taxon>fabids</taxon>
        <taxon>Rosales</taxon>
        <taxon>Moraceae</taxon>
        <taxon>Moreae</taxon>
        <taxon>Morus</taxon>
    </lineage>
</organism>
<gene>
    <name evidence="1" type="ORF">L484_013299</name>
</gene>
<proteinExistence type="predicted"/>
<reference evidence="2" key="1">
    <citation type="submission" date="2013-01" db="EMBL/GenBank/DDBJ databases">
        <title>Draft Genome Sequence of a Mulberry Tree, Morus notabilis C.K. Schneid.</title>
        <authorList>
            <person name="He N."/>
            <person name="Zhao S."/>
        </authorList>
    </citation>
    <scope>NUCLEOTIDE SEQUENCE</scope>
</reference>
<sequence length="117" mass="13304">MVKLEKDPHAAFALTIDGKTLTYALEDGMKHQFLALAVISHLLSRFSKTKDIGNEAFSIGMRSVSICCTIKYAWTRQPTRERHVAPQGLRGRRRRPFRPPTPLTLDVYMACPGRRFS</sequence>
<dbReference type="AlphaFoldDB" id="W9R3A8"/>
<protein>
    <submittedName>
        <fullName evidence="1">Uncharacterized protein</fullName>
    </submittedName>
</protein>
<dbReference type="STRING" id="981085.W9R3A8"/>